<evidence type="ECO:0000313" key="2">
    <source>
        <dbReference type="Proteomes" id="UP000835052"/>
    </source>
</evidence>
<reference evidence="1" key="1">
    <citation type="submission" date="2020-10" db="EMBL/GenBank/DDBJ databases">
        <authorList>
            <person name="Kikuchi T."/>
        </authorList>
    </citation>
    <scope>NUCLEOTIDE SEQUENCE</scope>
    <source>
        <strain evidence="1">NKZ352</strain>
    </source>
</reference>
<dbReference type="AlphaFoldDB" id="A0A8S1H543"/>
<evidence type="ECO:0000313" key="1">
    <source>
        <dbReference type="EMBL" id="CAD6190501.1"/>
    </source>
</evidence>
<keyword evidence="2" id="KW-1185">Reference proteome</keyword>
<gene>
    <name evidence="1" type="ORF">CAUJ_LOCUS6420</name>
</gene>
<proteinExistence type="predicted"/>
<comment type="caution">
    <text evidence="1">The sequence shown here is derived from an EMBL/GenBank/DDBJ whole genome shotgun (WGS) entry which is preliminary data.</text>
</comment>
<dbReference type="EMBL" id="CAJGYM010000016">
    <property type="protein sequence ID" value="CAD6190501.1"/>
    <property type="molecule type" value="Genomic_DNA"/>
</dbReference>
<sequence length="91" mass="10088">MPLPHSNAKIDSTRKVSPTSSVLGILHKLLVVAGERLKDAPKVKLISRLSGKDKKILRHYVNGRIASNAVFFYKIPLVVTLYRPANEPSLN</sequence>
<organism evidence="1 2">
    <name type="scientific">Caenorhabditis auriculariae</name>
    <dbReference type="NCBI Taxonomy" id="2777116"/>
    <lineage>
        <taxon>Eukaryota</taxon>
        <taxon>Metazoa</taxon>
        <taxon>Ecdysozoa</taxon>
        <taxon>Nematoda</taxon>
        <taxon>Chromadorea</taxon>
        <taxon>Rhabditida</taxon>
        <taxon>Rhabditina</taxon>
        <taxon>Rhabditomorpha</taxon>
        <taxon>Rhabditoidea</taxon>
        <taxon>Rhabditidae</taxon>
        <taxon>Peloderinae</taxon>
        <taxon>Caenorhabditis</taxon>
    </lineage>
</organism>
<dbReference type="Proteomes" id="UP000835052">
    <property type="component" value="Unassembled WGS sequence"/>
</dbReference>
<protein>
    <submittedName>
        <fullName evidence="1">Uncharacterized protein</fullName>
    </submittedName>
</protein>
<accession>A0A8S1H543</accession>
<name>A0A8S1H543_9PELO</name>